<keyword evidence="9" id="KW-1185">Reference proteome</keyword>
<protein>
    <recommendedName>
        <fullName evidence="6">Fucosyltransferase</fullName>
        <ecNumber evidence="6">2.4.1.-</ecNumber>
    </recommendedName>
</protein>
<proteinExistence type="inferred from homology"/>
<dbReference type="GO" id="GO:0009969">
    <property type="term" value="P:xyloglucan biosynthetic process"/>
    <property type="evidence" value="ECO:0007669"/>
    <property type="project" value="TreeGrafter"/>
</dbReference>
<accession>A0A8T0H303</accession>
<organism evidence="8 9">
    <name type="scientific">Ceratodon purpureus</name>
    <name type="common">Fire moss</name>
    <name type="synonym">Dicranum purpureum</name>
    <dbReference type="NCBI Taxonomy" id="3225"/>
    <lineage>
        <taxon>Eukaryota</taxon>
        <taxon>Viridiplantae</taxon>
        <taxon>Streptophyta</taxon>
        <taxon>Embryophyta</taxon>
        <taxon>Bryophyta</taxon>
        <taxon>Bryophytina</taxon>
        <taxon>Bryopsida</taxon>
        <taxon>Dicranidae</taxon>
        <taxon>Pseudoditrichales</taxon>
        <taxon>Ditrichaceae</taxon>
        <taxon>Ceratodon</taxon>
    </lineage>
</organism>
<evidence type="ECO:0000256" key="1">
    <source>
        <dbReference type="ARBA" id="ARBA00010481"/>
    </source>
</evidence>
<dbReference type="Proteomes" id="UP000822688">
    <property type="component" value="Chromosome 7"/>
</dbReference>
<evidence type="ECO:0000313" key="9">
    <source>
        <dbReference type="Proteomes" id="UP000822688"/>
    </source>
</evidence>
<comment type="subcellular location">
    <subcellularLocation>
        <location evidence="6">Golgi apparatus</location>
        <location evidence="6">Golgi stack membrane</location>
        <topology evidence="6">Single-pass type II membrane protein</topology>
    </subcellularLocation>
</comment>
<evidence type="ECO:0000256" key="3">
    <source>
        <dbReference type="ARBA" id="ARBA00022679"/>
    </source>
</evidence>
<dbReference type="EMBL" id="CM026428">
    <property type="protein sequence ID" value="KAG0566462.1"/>
    <property type="molecule type" value="Genomic_DNA"/>
</dbReference>
<dbReference type="EC" id="2.4.1.-" evidence="6"/>
<dbReference type="EMBL" id="CM026428">
    <property type="protein sequence ID" value="KAG0566461.1"/>
    <property type="molecule type" value="Genomic_DNA"/>
</dbReference>
<keyword evidence="6" id="KW-0333">Golgi apparatus</keyword>
<reference evidence="8" key="1">
    <citation type="submission" date="2020-06" db="EMBL/GenBank/DDBJ databases">
        <title>WGS assembly of Ceratodon purpureus strain R40.</title>
        <authorList>
            <person name="Carey S.B."/>
            <person name="Jenkins J."/>
            <person name="Shu S."/>
            <person name="Lovell J.T."/>
            <person name="Sreedasyam A."/>
            <person name="Maumus F."/>
            <person name="Tiley G.P."/>
            <person name="Fernandez-Pozo N."/>
            <person name="Barry K."/>
            <person name="Chen C."/>
            <person name="Wang M."/>
            <person name="Lipzen A."/>
            <person name="Daum C."/>
            <person name="Saski C.A."/>
            <person name="Payton A.C."/>
            <person name="Mcbreen J.C."/>
            <person name="Conrad R.E."/>
            <person name="Kollar L.M."/>
            <person name="Olsson S."/>
            <person name="Huttunen S."/>
            <person name="Landis J.B."/>
            <person name="Wickett N.J."/>
            <person name="Johnson M.G."/>
            <person name="Rensing S.A."/>
            <person name="Grimwood J."/>
            <person name="Schmutz J."/>
            <person name="Mcdaniel S.F."/>
        </authorList>
    </citation>
    <scope>NUCLEOTIDE SEQUENCE</scope>
    <source>
        <strain evidence="8">R40</strain>
    </source>
</reference>
<dbReference type="GO" id="GO:0032580">
    <property type="term" value="C:Golgi cisterna membrane"/>
    <property type="evidence" value="ECO:0007669"/>
    <property type="project" value="UniProtKB-SubCell"/>
</dbReference>
<keyword evidence="2 6" id="KW-0328">Glycosyltransferase</keyword>
<sequence>MSLMMAYIAKNKMMWLESARGMRKYLIWTLVTIVLFFATAEPAVGVPLSDFEKGLGDLAIGSERLKPCLSIENAGLRAGCSLVAALEAEAAAVGGAQLAVSKERCAYRSQGGSSLHKYAAEMHPFLKQVLERYATLHRHCTGLEYDNLGGMYASKKKRNPQCRYVVWSCTFGLGNKLMSLLSTFLYAIISQRVLLIESPGWEHLFCEPFPGSKLQVPEGFSLREDFSPSFADFQTRRCGDGSREGPHCGSHYVVEVAFTGESKPRDHSFLVCPTAMAAVRNIPFLHFRNSNQHFAVGFFLNPALRPLLEVLFPEHNIFHLLAQAFLSPSDAVWAHIKTFHKQYLQPASRNIGVQLRESKGEYRQYYDDVVPLCIQRKSALCPFELEELIEKEKQHQPPHSPSSSEPDNKNISRPLVSVYISSLVGGHYQSLKQTIPKLEPEMLQRFVVVAQESDGEQREDIGHIQKALVDMWVLSLSDILLTSHMSTFGYTAQGLAGITPYHLKPWLDLPCWPSVSSDPCFHFAPQRVHCPADNFTMRDPLQQAPYIMKCPDLPDTGLQLAE</sequence>
<evidence type="ECO:0000256" key="4">
    <source>
        <dbReference type="ARBA" id="ARBA00023180"/>
    </source>
</evidence>
<name>A0A8T0H303_CERPU</name>
<keyword evidence="4" id="KW-0325">Glycoprotein</keyword>
<dbReference type="GO" id="GO:0071555">
    <property type="term" value="P:cell wall organization"/>
    <property type="evidence" value="ECO:0007669"/>
    <property type="project" value="UniProtKB-UniRule"/>
</dbReference>
<dbReference type="Pfam" id="PF03254">
    <property type="entry name" value="XG_FTase"/>
    <property type="match status" value="1"/>
</dbReference>
<dbReference type="PANTHER" id="PTHR31889">
    <property type="entry name" value="FUCOSYLTRANSFERASE 2-RELATED"/>
    <property type="match status" value="1"/>
</dbReference>
<evidence type="ECO:0000256" key="2">
    <source>
        <dbReference type="ARBA" id="ARBA00022676"/>
    </source>
</evidence>
<gene>
    <name evidence="8" type="ORF">KC19_7G065800</name>
</gene>
<evidence type="ECO:0000256" key="6">
    <source>
        <dbReference type="RuleBase" id="RU367004"/>
    </source>
</evidence>
<dbReference type="InterPro" id="IPR004938">
    <property type="entry name" value="XG_FTase"/>
</dbReference>
<evidence type="ECO:0000256" key="5">
    <source>
        <dbReference type="ARBA" id="ARBA00023316"/>
    </source>
</evidence>
<comment type="function">
    <text evidence="6">May be involved in cell wall biosynthesis.</text>
</comment>
<feature type="region of interest" description="Disordered" evidence="7">
    <location>
        <begin position="391"/>
        <end position="411"/>
    </location>
</feature>
<dbReference type="GO" id="GO:0042546">
    <property type="term" value="P:cell wall biogenesis"/>
    <property type="evidence" value="ECO:0007669"/>
    <property type="project" value="InterPro"/>
</dbReference>
<evidence type="ECO:0000313" key="8">
    <source>
        <dbReference type="EMBL" id="KAG0566461.1"/>
    </source>
</evidence>
<dbReference type="AlphaFoldDB" id="A0A8T0H303"/>
<dbReference type="GO" id="GO:0008107">
    <property type="term" value="F:galactoside 2-alpha-L-fucosyltransferase activity"/>
    <property type="evidence" value="ECO:0007669"/>
    <property type="project" value="InterPro"/>
</dbReference>
<dbReference type="PANTHER" id="PTHR31889:SF35">
    <property type="entry name" value="FUCOSYLTRANSFERASE"/>
    <property type="match status" value="1"/>
</dbReference>
<dbReference type="Gene3D" id="3.40.50.11340">
    <property type="match status" value="1"/>
</dbReference>
<keyword evidence="3 6" id="KW-0808">Transferase</keyword>
<keyword evidence="5 6" id="KW-0961">Cell wall biogenesis/degradation</keyword>
<evidence type="ECO:0000256" key="7">
    <source>
        <dbReference type="SAM" id="MobiDB-lite"/>
    </source>
</evidence>
<comment type="similarity">
    <text evidence="1 6">Belongs to the glycosyltransferase 37 family.</text>
</comment>
<comment type="caution">
    <text evidence="8">The sequence shown here is derived from an EMBL/GenBank/DDBJ whole genome shotgun (WGS) entry which is preliminary data.</text>
</comment>